<comment type="caution">
    <text evidence="7">The sequence shown here is derived from an EMBL/GenBank/DDBJ whole genome shotgun (WGS) entry which is preliminary data.</text>
</comment>
<feature type="signal peptide" evidence="6">
    <location>
        <begin position="1"/>
        <end position="24"/>
    </location>
</feature>
<dbReference type="PROSITE" id="PS51257">
    <property type="entry name" value="PROKAR_LIPOPROTEIN"/>
    <property type="match status" value="1"/>
</dbReference>
<name>A0A9D5R9E5_9FIRM</name>
<feature type="chain" id="PRO_5039205530" evidence="6">
    <location>
        <begin position="25"/>
        <end position="541"/>
    </location>
</feature>
<dbReference type="Gene3D" id="3.40.190.10">
    <property type="entry name" value="Periplasmic binding protein-like II"/>
    <property type="match status" value="2"/>
</dbReference>
<evidence type="ECO:0000256" key="1">
    <source>
        <dbReference type="ARBA" id="ARBA00022475"/>
    </source>
</evidence>
<dbReference type="PANTHER" id="PTHR43649">
    <property type="entry name" value="ARABINOSE-BINDING PROTEIN-RELATED"/>
    <property type="match status" value="1"/>
</dbReference>
<keyword evidence="5" id="KW-0449">Lipoprotein</keyword>
<keyword evidence="3" id="KW-0472">Membrane</keyword>
<accession>A0A9D5R9E5</accession>
<sequence length="541" mass="61107">MRKRNSIICIAAITALALLSGCKSNDTSTNVTQEVTTPLNVNTATPEEITLPFGNNDSKLTIAVILTAPTGKSSFNEIPLFQEYAKRTNVQLDFQHVTNEKMNLLLASNDLPDILINYWSDGQEKTAYNNQQILRLDDLMGQYAPNYVEILKENPSLHAQAVDADGFLYSFQFLRNEPELRVFNGFMIRQDWLDKLNLEMPTNTDELYAVLKAIKEGDPNGNGEADEIPFIMESGNGLSYLSAWWGIASFYLDDNNNLQCGWLQPEYKEMLQYLNRLYNEGLLDPDYAITERNQFDTKISNGQAAMWFGLAGGGLARINTLMEPIDPNFELSAMPWLTSSNGKNYNLNLEYTSPLSARMGLSITTACKDPVTATKFADYAYSKEGQTLLSFGVEGESYTMKDGVPTYTELITNTPGKAMSEMLGQYTVATGYPMEQSMDYFDQYMAPEQKAAIDVWKDCDTTRTVPVLKFTDEELDTAITTFNEINSYNNEMINKFITGRESFDNYEDYQKTLINMGIEDVVKVNQTAYERYSNTLKEIEE</sequence>
<reference evidence="7" key="1">
    <citation type="submission" date="2020-10" db="EMBL/GenBank/DDBJ databases">
        <title>ChiBAC.</title>
        <authorList>
            <person name="Zenner C."/>
            <person name="Hitch T.C.A."/>
            <person name="Clavel T."/>
        </authorList>
    </citation>
    <scope>NUCLEOTIDE SEQUENCE</scope>
    <source>
        <strain evidence="7">DSM 107454</strain>
    </source>
</reference>
<evidence type="ECO:0000313" key="8">
    <source>
        <dbReference type="Proteomes" id="UP000806542"/>
    </source>
</evidence>
<proteinExistence type="predicted"/>
<dbReference type="PANTHER" id="PTHR43649:SF33">
    <property type="entry name" value="POLYGALACTURONAN_RHAMNOGALACTURONAN-BINDING PROTEIN YTCQ"/>
    <property type="match status" value="1"/>
</dbReference>
<evidence type="ECO:0000256" key="2">
    <source>
        <dbReference type="ARBA" id="ARBA00022729"/>
    </source>
</evidence>
<keyword evidence="8" id="KW-1185">Reference proteome</keyword>
<dbReference type="Proteomes" id="UP000806542">
    <property type="component" value="Unassembled WGS sequence"/>
</dbReference>
<dbReference type="Pfam" id="PF01547">
    <property type="entry name" value="SBP_bac_1"/>
    <property type="match status" value="1"/>
</dbReference>
<organism evidence="7 8">
    <name type="scientific">Ructibacterium gallinarum</name>
    <dbReference type="NCBI Taxonomy" id="2779355"/>
    <lineage>
        <taxon>Bacteria</taxon>
        <taxon>Bacillati</taxon>
        <taxon>Bacillota</taxon>
        <taxon>Clostridia</taxon>
        <taxon>Eubacteriales</taxon>
        <taxon>Oscillospiraceae</taxon>
        <taxon>Ructibacterium</taxon>
    </lineage>
</organism>
<protein>
    <submittedName>
        <fullName evidence="7">Extracellular solute-binding protein</fullName>
    </submittedName>
</protein>
<evidence type="ECO:0000256" key="3">
    <source>
        <dbReference type="ARBA" id="ARBA00023136"/>
    </source>
</evidence>
<evidence type="ECO:0000313" key="7">
    <source>
        <dbReference type="EMBL" id="MBE5040947.1"/>
    </source>
</evidence>
<dbReference type="EMBL" id="JADCKB010000028">
    <property type="protein sequence ID" value="MBE5040947.1"/>
    <property type="molecule type" value="Genomic_DNA"/>
</dbReference>
<dbReference type="InterPro" id="IPR006059">
    <property type="entry name" value="SBP"/>
</dbReference>
<dbReference type="SUPFAM" id="SSF53850">
    <property type="entry name" value="Periplasmic binding protein-like II"/>
    <property type="match status" value="1"/>
</dbReference>
<keyword evidence="2 6" id="KW-0732">Signal</keyword>
<keyword evidence="4" id="KW-0564">Palmitate</keyword>
<evidence type="ECO:0000256" key="4">
    <source>
        <dbReference type="ARBA" id="ARBA00023139"/>
    </source>
</evidence>
<dbReference type="InterPro" id="IPR050490">
    <property type="entry name" value="Bact_solute-bd_prot1"/>
</dbReference>
<dbReference type="AlphaFoldDB" id="A0A9D5R9E5"/>
<keyword evidence="1" id="KW-1003">Cell membrane</keyword>
<evidence type="ECO:0000256" key="5">
    <source>
        <dbReference type="ARBA" id="ARBA00023288"/>
    </source>
</evidence>
<evidence type="ECO:0000256" key="6">
    <source>
        <dbReference type="SAM" id="SignalP"/>
    </source>
</evidence>
<dbReference type="RefSeq" id="WP_226393488.1">
    <property type="nucleotide sequence ID" value="NZ_JADCKB010000028.1"/>
</dbReference>
<gene>
    <name evidence="7" type="ORF">INF28_10800</name>
</gene>